<evidence type="ECO:0000256" key="4">
    <source>
        <dbReference type="SAM" id="MobiDB-lite"/>
    </source>
</evidence>
<feature type="binding site" evidence="3">
    <location>
        <position position="224"/>
    </location>
    <ligand>
        <name>Ca(2+)</name>
        <dbReference type="ChEBI" id="CHEBI:29108"/>
    </ligand>
</feature>
<feature type="binding site" evidence="2">
    <location>
        <position position="69"/>
    </location>
    <ligand>
        <name>Mn(2+)</name>
        <dbReference type="ChEBI" id="CHEBI:29035"/>
        <label>1</label>
    </ligand>
</feature>
<dbReference type="SUPFAM" id="SSF47240">
    <property type="entry name" value="Ferritin-like"/>
    <property type="match status" value="1"/>
</dbReference>
<dbReference type="Proteomes" id="UP000322139">
    <property type="component" value="Unassembled WGS sequence"/>
</dbReference>
<comment type="caution">
    <text evidence="5">The sequence shown here is derived from an EMBL/GenBank/DDBJ whole genome shotgun (WGS) entry which is preliminary data.</text>
</comment>
<keyword evidence="2" id="KW-0479">Metal-binding</keyword>
<proteinExistence type="inferred from homology"/>
<feature type="binding site" evidence="2">
    <location>
        <position position="66"/>
    </location>
    <ligand>
        <name>Mn(2+)</name>
        <dbReference type="ChEBI" id="CHEBI:29035"/>
        <label>2</label>
    </ligand>
</feature>
<evidence type="ECO:0000256" key="3">
    <source>
        <dbReference type="PIRSR" id="PIRSR607760-2"/>
    </source>
</evidence>
<keyword evidence="3" id="KW-0106">Calcium</keyword>
<evidence type="ECO:0000256" key="2">
    <source>
        <dbReference type="PIRSR" id="PIRSR607760-1"/>
    </source>
</evidence>
<comment type="cofactor">
    <cofactor evidence="2">
        <name>Mn(2+)</name>
        <dbReference type="ChEBI" id="CHEBI:29035"/>
    </cofactor>
    <text evidence="2">Binds 2 manganese ions per subunit.</text>
</comment>
<comment type="similarity">
    <text evidence="1">Belongs to the manganese catalase family.</text>
</comment>
<dbReference type="AlphaFoldDB" id="A0A5D4R8T5"/>
<evidence type="ECO:0000313" key="6">
    <source>
        <dbReference type="Proteomes" id="UP000322139"/>
    </source>
</evidence>
<feature type="region of interest" description="Disordered" evidence="4">
    <location>
        <begin position="226"/>
        <end position="277"/>
    </location>
</feature>
<dbReference type="Pfam" id="PF05067">
    <property type="entry name" value="Mn_catalase"/>
    <property type="match status" value="1"/>
</dbReference>
<dbReference type="InterPro" id="IPR027407">
    <property type="entry name" value="Mn_catalase_C"/>
</dbReference>
<feature type="binding site" evidence="2">
    <location>
        <position position="35"/>
    </location>
    <ligand>
        <name>Mn(2+)</name>
        <dbReference type="ChEBI" id="CHEBI:29035"/>
        <label>1</label>
    </ligand>
</feature>
<dbReference type="CDD" id="cd01051">
    <property type="entry name" value="Mn_catalase"/>
    <property type="match status" value="1"/>
</dbReference>
<reference evidence="5 6" key="1">
    <citation type="submission" date="2019-08" db="EMBL/GenBank/DDBJ databases">
        <title>Bacillus genomes from the desert of Cuatro Cienegas, Coahuila.</title>
        <authorList>
            <person name="Olmedo-Alvarez G."/>
        </authorList>
    </citation>
    <scope>NUCLEOTIDE SEQUENCE [LARGE SCALE GENOMIC DNA]</scope>
    <source>
        <strain evidence="5 6">CH446_14T</strain>
    </source>
</reference>
<gene>
    <name evidence="5" type="ORF">FZD51_13170</name>
</gene>
<feature type="binding site" evidence="3">
    <location>
        <position position="57"/>
    </location>
    <ligand>
        <name>Ca(2+)</name>
        <dbReference type="ChEBI" id="CHEBI:29108"/>
    </ligand>
</feature>
<dbReference type="RefSeq" id="WP_148975194.1">
    <property type="nucleotide sequence ID" value="NZ_JBNIKT010000012.1"/>
</dbReference>
<dbReference type="GO" id="GO:0046872">
    <property type="term" value="F:metal ion binding"/>
    <property type="evidence" value="ECO:0007669"/>
    <property type="project" value="UniProtKB-KW"/>
</dbReference>
<dbReference type="InterPro" id="IPR007760">
    <property type="entry name" value="Mn_catalase"/>
</dbReference>
<sequence>MFYHVKELQFEARPERPDPLFAKKLQELIGGQYGEMTVAMQYMFQGWATRGNEKYRDLLLDIGTEEIGHVEMLATMVARLLDNAPVKDQEDAAKDPVIGAVLGGMNPQHAIVSGLGARPSDSVGNPWMGSYTIASGNLLADFRANLNAESQGRLQAVRLYEMSDDAGVKDLLSTLIARDSYHQNQWMAAIAELEEKEGIITPSTFPRDLEKKDIAYKLYNLSEGQESGAGRWASGPALDGQGEYEYVADPKPNAEKPFLNPAPKSLHNTLPEDLKNQ</sequence>
<dbReference type="InterPro" id="IPR012347">
    <property type="entry name" value="Ferritin-like"/>
</dbReference>
<evidence type="ECO:0000256" key="1">
    <source>
        <dbReference type="ARBA" id="ARBA00007644"/>
    </source>
</evidence>
<feature type="binding site" evidence="2">
    <location>
        <position position="182"/>
    </location>
    <ligand>
        <name>Mn(2+)</name>
        <dbReference type="ChEBI" id="CHEBI:29035"/>
        <label>1</label>
    </ligand>
</feature>
<dbReference type="EMBL" id="VTER01000006">
    <property type="protein sequence ID" value="TYS47873.1"/>
    <property type="molecule type" value="Genomic_DNA"/>
</dbReference>
<comment type="cofactor">
    <cofactor evidence="3">
        <name>Ca(2+)</name>
        <dbReference type="ChEBI" id="CHEBI:29108"/>
    </cofactor>
    <text evidence="3">Binds 1 Ca(2+) ion per subunit.</text>
</comment>
<dbReference type="InterPro" id="IPR009078">
    <property type="entry name" value="Ferritin-like_SF"/>
</dbReference>
<evidence type="ECO:0000313" key="5">
    <source>
        <dbReference type="EMBL" id="TYS47873.1"/>
    </source>
</evidence>
<organism evidence="5 6">
    <name type="scientific">Bacillus infantis</name>
    <dbReference type="NCBI Taxonomy" id="324767"/>
    <lineage>
        <taxon>Bacteria</taxon>
        <taxon>Bacillati</taxon>
        <taxon>Bacillota</taxon>
        <taxon>Bacilli</taxon>
        <taxon>Bacillales</taxon>
        <taxon>Bacillaceae</taxon>
        <taxon>Bacillus</taxon>
    </lineage>
</organism>
<feature type="binding site" evidence="3">
    <location>
        <position position="220"/>
    </location>
    <ligand>
        <name>Ca(2+)</name>
        <dbReference type="ChEBI" id="CHEBI:29108"/>
    </ligand>
</feature>
<dbReference type="Gene3D" id="1.20.1260.10">
    <property type="match status" value="1"/>
</dbReference>
<name>A0A5D4R8T5_9BACI</name>
<dbReference type="InterPro" id="IPR039377">
    <property type="entry name" value="Mn_catalase_dom"/>
</dbReference>
<feature type="binding site" evidence="3">
    <location>
        <position position="61"/>
    </location>
    <ligand>
        <name>Ca(2+)</name>
        <dbReference type="ChEBI" id="CHEBI:29108"/>
    </ligand>
</feature>
<feature type="binding site" evidence="3">
    <location>
        <position position="222"/>
    </location>
    <ligand>
        <name>Ca(2+)</name>
        <dbReference type="ChEBI" id="CHEBI:29108"/>
    </ligand>
</feature>
<accession>A0A5D4R8T5</accession>
<feature type="binding site" evidence="2">
    <location>
        <position position="149"/>
    </location>
    <ligand>
        <name>Mn(2+)</name>
        <dbReference type="ChEBI" id="CHEBI:29035"/>
        <label>1</label>
    </ligand>
</feature>
<protein>
    <submittedName>
        <fullName evidence="5">Manganese catalase family protein</fullName>
    </submittedName>
</protein>
<dbReference type="Gene3D" id="3.30.1530.10">
    <property type="entry name" value="manganese catalase, domain 2, chain A"/>
    <property type="match status" value="1"/>
</dbReference>
<keyword evidence="2" id="KW-0464">Manganese</keyword>